<comment type="caution">
    <text evidence="1">The sequence shown here is derived from an EMBL/GenBank/DDBJ whole genome shotgun (WGS) entry which is preliminary data.</text>
</comment>
<dbReference type="EMBL" id="CATNWA010016811">
    <property type="protein sequence ID" value="CAI9595601.1"/>
    <property type="molecule type" value="Genomic_DNA"/>
</dbReference>
<accession>A0ABN9FF05</accession>
<feature type="non-terminal residue" evidence="1">
    <location>
        <position position="1"/>
    </location>
</feature>
<keyword evidence="2" id="KW-1185">Reference proteome</keyword>
<protein>
    <submittedName>
        <fullName evidence="1">Uncharacterized protein</fullName>
    </submittedName>
</protein>
<reference evidence="1" key="1">
    <citation type="submission" date="2023-05" db="EMBL/GenBank/DDBJ databases">
        <authorList>
            <person name="Stuckert A."/>
        </authorList>
    </citation>
    <scope>NUCLEOTIDE SEQUENCE</scope>
</reference>
<evidence type="ECO:0000313" key="1">
    <source>
        <dbReference type="EMBL" id="CAI9595601.1"/>
    </source>
</evidence>
<dbReference type="Proteomes" id="UP001162483">
    <property type="component" value="Unassembled WGS sequence"/>
</dbReference>
<evidence type="ECO:0000313" key="2">
    <source>
        <dbReference type="Proteomes" id="UP001162483"/>
    </source>
</evidence>
<name>A0ABN9FF05_9NEOB</name>
<sequence>KEGAPFSQLRYQGQTSHRSLLTLLQNAGVTPQRPEPAAHHLVAPPVSPLLPYYRTVQMFFGPEMERGILGRPVGAVPSARGVLRCPAGAVPSAHAVCPWCAEASCGGGTLCSAVCSWCAEVSCGGGTLCSAVCPWCAGASCGGGTPCSAVCAHGMLGRPAGAVPSVQPSALRLPRP</sequence>
<gene>
    <name evidence="1" type="ORF">SPARVUS_LOCUS11908403</name>
</gene>
<proteinExistence type="predicted"/>
<organism evidence="1 2">
    <name type="scientific">Staurois parvus</name>
    <dbReference type="NCBI Taxonomy" id="386267"/>
    <lineage>
        <taxon>Eukaryota</taxon>
        <taxon>Metazoa</taxon>
        <taxon>Chordata</taxon>
        <taxon>Craniata</taxon>
        <taxon>Vertebrata</taxon>
        <taxon>Euteleostomi</taxon>
        <taxon>Amphibia</taxon>
        <taxon>Batrachia</taxon>
        <taxon>Anura</taxon>
        <taxon>Neobatrachia</taxon>
        <taxon>Ranoidea</taxon>
        <taxon>Ranidae</taxon>
        <taxon>Staurois</taxon>
    </lineage>
</organism>